<keyword evidence="5" id="KW-1185">Reference proteome</keyword>
<dbReference type="GO" id="GO:0016787">
    <property type="term" value="F:hydrolase activity"/>
    <property type="evidence" value="ECO:0007669"/>
    <property type="project" value="UniProtKB-KW"/>
</dbReference>
<dbReference type="OrthoDB" id="6130531at2759"/>
<keyword evidence="2" id="KW-1133">Transmembrane helix</keyword>
<protein>
    <submittedName>
        <fullName evidence="4">Alpha/beta-hydrolase</fullName>
    </submittedName>
</protein>
<dbReference type="InterPro" id="IPR029058">
    <property type="entry name" value="AB_hydrolase_fold"/>
</dbReference>
<dbReference type="InParanoid" id="A0A3N4MF28"/>
<dbReference type="Proteomes" id="UP000267821">
    <property type="component" value="Unassembled WGS sequence"/>
</dbReference>
<evidence type="ECO:0000313" key="5">
    <source>
        <dbReference type="Proteomes" id="UP000267821"/>
    </source>
</evidence>
<proteinExistence type="predicted"/>
<dbReference type="Gene3D" id="3.40.50.1820">
    <property type="entry name" value="alpha/beta hydrolase"/>
    <property type="match status" value="1"/>
</dbReference>
<dbReference type="AlphaFoldDB" id="A0A3N4MF28"/>
<name>A0A3N4MF28_9PEZI</name>
<keyword evidence="2" id="KW-0472">Membrane</keyword>
<gene>
    <name evidence="4" type="ORF">L211DRAFT_819676</name>
</gene>
<reference evidence="4 5" key="1">
    <citation type="journal article" date="2018" name="Nat. Ecol. Evol.">
        <title>Pezizomycetes genomes reveal the molecular basis of ectomycorrhizal truffle lifestyle.</title>
        <authorList>
            <person name="Murat C."/>
            <person name="Payen T."/>
            <person name="Noel B."/>
            <person name="Kuo A."/>
            <person name="Morin E."/>
            <person name="Chen J."/>
            <person name="Kohler A."/>
            <person name="Krizsan K."/>
            <person name="Balestrini R."/>
            <person name="Da Silva C."/>
            <person name="Montanini B."/>
            <person name="Hainaut M."/>
            <person name="Levati E."/>
            <person name="Barry K.W."/>
            <person name="Belfiori B."/>
            <person name="Cichocki N."/>
            <person name="Clum A."/>
            <person name="Dockter R.B."/>
            <person name="Fauchery L."/>
            <person name="Guy J."/>
            <person name="Iotti M."/>
            <person name="Le Tacon F."/>
            <person name="Lindquist E.A."/>
            <person name="Lipzen A."/>
            <person name="Malagnac F."/>
            <person name="Mello A."/>
            <person name="Molinier V."/>
            <person name="Miyauchi S."/>
            <person name="Poulain J."/>
            <person name="Riccioni C."/>
            <person name="Rubini A."/>
            <person name="Sitrit Y."/>
            <person name="Splivallo R."/>
            <person name="Traeger S."/>
            <person name="Wang M."/>
            <person name="Zifcakova L."/>
            <person name="Wipf D."/>
            <person name="Zambonelli A."/>
            <person name="Paolocci F."/>
            <person name="Nowrousian M."/>
            <person name="Ottonello S."/>
            <person name="Baldrian P."/>
            <person name="Spatafora J.W."/>
            <person name="Henrissat B."/>
            <person name="Nagy L.G."/>
            <person name="Aury J.M."/>
            <person name="Wincker P."/>
            <person name="Grigoriev I.V."/>
            <person name="Bonfante P."/>
            <person name="Martin F.M."/>
        </authorList>
    </citation>
    <scope>NUCLEOTIDE SEQUENCE [LARGE SCALE GENOMIC DNA]</scope>
    <source>
        <strain evidence="4 5">ATCC MYA-4762</strain>
    </source>
</reference>
<feature type="transmembrane region" description="Helical" evidence="2">
    <location>
        <begin position="148"/>
        <end position="174"/>
    </location>
</feature>
<keyword evidence="4" id="KW-0378">Hydrolase</keyword>
<dbReference type="EMBL" id="ML121531">
    <property type="protein sequence ID" value="RPB27645.1"/>
    <property type="molecule type" value="Genomic_DNA"/>
</dbReference>
<sequence>MSSFPPFSHSSSSPSLFRHKTSLEELSARLGDSTDPSGGCAAALAASVTDHDTVILTADGHRLPGIPLPEAQQLNSSRLDLEHKHAVLNEDASSLGEQDTVTFIPLVTTARPSPSPVNVPRAPAHTHPLFPSLPLYGPTTKLRKVQSYFFRFVAGVLSTCFLLIVVTGALFKFVPESFKRLYQRTWKGEDPDRNRPFYQIELERAKNRKKQEEIWEEEAELERDYARGRAAEEFRRRHRSAERNSTEDTEKNETGAEDNPNHDGTNNKVNCPIREGGPDKLIPDIQYYARRVGLDIEEYKVETEDGFIITLQRVFDPEDPPSDENIVVDGYGNPIKWSKKGRRKYPILLIHGLLQSSGAFCVNDDDSLAFFLCKSGYDIWLGNNRCGSNPEHTLLKYSDPRMWAWNIRQMGILDLPTFVNHILSRTNFPKLALVAHSQGTAEAFVALAREQRPDLGSKISIFCALAPAVYAGKLVEEIYFKFMEAVSPGMFRLIFGIHAFIPMMMWFQRYMPGRLYGKLGYRVFSFLFKWTDIRWDRGLRDRFFRFSPVYVSAESMRWWLGRECFATQKCILATRVEEQREDDKELEREERVNRVDKEVSSASEEGIKSTGSWYDDKFPPLALWVCGSDDLVDGKRFLKRLEKGREPHVRVVHSSIIEEYEHLDVLWAIDSVEKVGWEVRDVVWKIVMEEMEKEDGKIEWRRDLAVPKGLRKGVSREEHLDYDSGVDRG</sequence>
<feature type="compositionally biased region" description="Basic and acidic residues" evidence="1">
    <location>
        <begin position="232"/>
        <end position="254"/>
    </location>
</feature>
<feature type="domain" description="Partial AB-hydrolase lipase" evidence="3">
    <location>
        <begin position="285"/>
        <end position="363"/>
    </location>
</feature>
<dbReference type="GO" id="GO:0006629">
    <property type="term" value="P:lipid metabolic process"/>
    <property type="evidence" value="ECO:0007669"/>
    <property type="project" value="InterPro"/>
</dbReference>
<dbReference type="SUPFAM" id="SSF53474">
    <property type="entry name" value="alpha/beta-Hydrolases"/>
    <property type="match status" value="1"/>
</dbReference>
<evidence type="ECO:0000259" key="3">
    <source>
        <dbReference type="Pfam" id="PF04083"/>
    </source>
</evidence>
<evidence type="ECO:0000313" key="4">
    <source>
        <dbReference type="EMBL" id="RPB27645.1"/>
    </source>
</evidence>
<dbReference type="STRING" id="1051890.A0A3N4MF28"/>
<dbReference type="PANTHER" id="PTHR11005">
    <property type="entry name" value="LYSOSOMAL ACID LIPASE-RELATED"/>
    <property type="match status" value="1"/>
</dbReference>
<accession>A0A3N4MF28</accession>
<evidence type="ECO:0000256" key="2">
    <source>
        <dbReference type="SAM" id="Phobius"/>
    </source>
</evidence>
<evidence type="ECO:0000256" key="1">
    <source>
        <dbReference type="SAM" id="MobiDB-lite"/>
    </source>
</evidence>
<dbReference type="FunCoup" id="A0A3N4MF28">
    <property type="interactions" value="29"/>
</dbReference>
<organism evidence="4 5">
    <name type="scientific">Terfezia boudieri ATCC MYA-4762</name>
    <dbReference type="NCBI Taxonomy" id="1051890"/>
    <lineage>
        <taxon>Eukaryota</taxon>
        <taxon>Fungi</taxon>
        <taxon>Dikarya</taxon>
        <taxon>Ascomycota</taxon>
        <taxon>Pezizomycotina</taxon>
        <taxon>Pezizomycetes</taxon>
        <taxon>Pezizales</taxon>
        <taxon>Pezizaceae</taxon>
        <taxon>Terfezia</taxon>
    </lineage>
</organism>
<dbReference type="FunFam" id="3.40.50.1820:FF:000193">
    <property type="entry name" value="Ab-hydrolase associated lipase"/>
    <property type="match status" value="1"/>
</dbReference>
<dbReference type="InterPro" id="IPR006693">
    <property type="entry name" value="AB_hydrolase_lipase"/>
</dbReference>
<feature type="region of interest" description="Disordered" evidence="1">
    <location>
        <begin position="232"/>
        <end position="275"/>
    </location>
</feature>
<dbReference type="Pfam" id="PF04083">
    <property type="entry name" value="Abhydro_lipase"/>
    <property type="match status" value="1"/>
</dbReference>
<keyword evidence="2" id="KW-0812">Transmembrane</keyword>